<reference evidence="2" key="1">
    <citation type="submission" date="2022-10" db="EMBL/GenBank/DDBJ databases">
        <title>The complete genomes of actinobacterial strains from the NBC collection.</title>
        <authorList>
            <person name="Joergensen T.S."/>
            <person name="Alvarez Arevalo M."/>
            <person name="Sterndorff E.B."/>
            <person name="Faurdal D."/>
            <person name="Vuksanovic O."/>
            <person name="Mourched A.-S."/>
            <person name="Charusanti P."/>
            <person name="Shaw S."/>
            <person name="Blin K."/>
            <person name="Weber T."/>
        </authorList>
    </citation>
    <scope>NUCLEOTIDE SEQUENCE</scope>
    <source>
        <strain evidence="2">NBC 00180</strain>
    </source>
</reference>
<accession>A0AAU1HZI6</accession>
<name>A0AAU1HZI6_9ACTN</name>
<dbReference type="EMBL" id="CP108140">
    <property type="protein sequence ID" value="WTP87849.1"/>
    <property type="molecule type" value="Genomic_DNA"/>
</dbReference>
<feature type="signal peptide" evidence="1">
    <location>
        <begin position="1"/>
        <end position="31"/>
    </location>
</feature>
<keyword evidence="1" id="KW-0732">Signal</keyword>
<gene>
    <name evidence="2" type="ORF">OG477_21930</name>
</gene>
<protein>
    <recommendedName>
        <fullName evidence="3">Secreted protein</fullName>
    </recommendedName>
</protein>
<proteinExistence type="predicted"/>
<dbReference type="AlphaFoldDB" id="A0AAU1HZI6"/>
<evidence type="ECO:0000313" key="2">
    <source>
        <dbReference type="EMBL" id="WTP87849.1"/>
    </source>
</evidence>
<evidence type="ECO:0008006" key="3">
    <source>
        <dbReference type="Google" id="ProtNLM"/>
    </source>
</evidence>
<organism evidence="2">
    <name type="scientific">Streptomyces sp. NBC_00180</name>
    <dbReference type="NCBI Taxonomy" id="2903632"/>
    <lineage>
        <taxon>Bacteria</taxon>
        <taxon>Bacillati</taxon>
        <taxon>Actinomycetota</taxon>
        <taxon>Actinomycetes</taxon>
        <taxon>Kitasatosporales</taxon>
        <taxon>Streptomycetaceae</taxon>
        <taxon>Streptomyces</taxon>
    </lineage>
</organism>
<feature type="chain" id="PRO_5043378670" description="Secreted protein" evidence="1">
    <location>
        <begin position="32"/>
        <end position="129"/>
    </location>
</feature>
<sequence length="129" mass="13644">MRDRMRKAVRTGLVAGVAFAVTAGLAGSANAGTIATIKVSGGTGKFLDYGDRVECHDTKADGYGVRTYAYSKVNGEEWMQVASCWGGKDDLVQSGNAGFVEGADVRVKLCYIKRGVGDVRCTGYKHAKA</sequence>
<evidence type="ECO:0000256" key="1">
    <source>
        <dbReference type="SAM" id="SignalP"/>
    </source>
</evidence>